<proteinExistence type="predicted"/>
<feature type="compositionally biased region" description="Pro residues" evidence="1">
    <location>
        <begin position="82"/>
        <end position="113"/>
    </location>
</feature>
<protein>
    <recommendedName>
        <fullName evidence="5">DUF930 domain-containing protein</fullName>
    </recommendedName>
</protein>
<reference evidence="3 4" key="1">
    <citation type="submission" date="2021-03" db="EMBL/GenBank/DDBJ databases">
        <title>Genomic Encyclopedia of Type Strains, Phase IV (KMG-IV): sequencing the most valuable type-strain genomes for metagenomic binning, comparative biology and taxonomic classification.</title>
        <authorList>
            <person name="Goeker M."/>
        </authorList>
    </citation>
    <scope>NUCLEOTIDE SEQUENCE [LARGE SCALE GENOMIC DNA]</scope>
    <source>
        <strain evidence="3 4">DSM 21600</strain>
    </source>
</reference>
<evidence type="ECO:0000256" key="2">
    <source>
        <dbReference type="SAM" id="SignalP"/>
    </source>
</evidence>
<keyword evidence="4" id="KW-1185">Reference proteome</keyword>
<evidence type="ECO:0000256" key="1">
    <source>
        <dbReference type="SAM" id="MobiDB-lite"/>
    </source>
</evidence>
<evidence type="ECO:0000313" key="4">
    <source>
        <dbReference type="Proteomes" id="UP000759443"/>
    </source>
</evidence>
<organism evidence="3 4">
    <name type="scientific">Rhizobium halophytocola</name>
    <dbReference type="NCBI Taxonomy" id="735519"/>
    <lineage>
        <taxon>Bacteria</taxon>
        <taxon>Pseudomonadati</taxon>
        <taxon>Pseudomonadota</taxon>
        <taxon>Alphaproteobacteria</taxon>
        <taxon>Hyphomicrobiales</taxon>
        <taxon>Rhizobiaceae</taxon>
        <taxon>Rhizobium/Agrobacterium group</taxon>
        <taxon>Rhizobium</taxon>
    </lineage>
</organism>
<dbReference type="InterPro" id="IPR009273">
    <property type="entry name" value="DUF930"/>
</dbReference>
<feature type="chain" id="PRO_5047526625" description="DUF930 domain-containing protein" evidence="2">
    <location>
        <begin position="25"/>
        <end position="393"/>
    </location>
</feature>
<sequence length="393" mass="41235">MSAGVVVSLIAHALLLTTFLVVTDADMAEPEQEQAVSVELVPPPDEKPADEKKPEQAQAEQLKAASQAPEQAPSEESAGNAAPPPPPETPPAEKPPEPPPPAPEPAEPPPEQPESPQQQSADNSQEQPQPDEAAGDEQPSPDRVPLPVLRPAVQFADKDAGPEKSLDGGSDTKDGQPDDPAMDETSPENATAPSEDQGDKADDAGGPSLPADINLPGVKLDGTAPAAAEADGAATAGEPPPSTETVEAKKPGDTPSETADASNAAKSAGAKLKSVRKLFSTSADGADEATTDMADMPRGARVNRLCLTELREQLRHGAPRFEPELLPSYPADKLDEGTEFIIRGAAFRAGGRWYDLDFRCEVDEGGTRVQSFGYEVGDPVPRNDWHKRGFPAF</sequence>
<gene>
    <name evidence="3" type="ORF">J2Z17_004125</name>
</gene>
<feature type="region of interest" description="Disordered" evidence="1">
    <location>
        <begin position="29"/>
        <end position="267"/>
    </location>
</feature>
<dbReference type="RefSeq" id="WP_209947688.1">
    <property type="nucleotide sequence ID" value="NZ_JAGGJU010000012.1"/>
</dbReference>
<dbReference type="Proteomes" id="UP000759443">
    <property type="component" value="Unassembled WGS sequence"/>
</dbReference>
<dbReference type="EMBL" id="JAGGJU010000012">
    <property type="protein sequence ID" value="MBP1852667.1"/>
    <property type="molecule type" value="Genomic_DNA"/>
</dbReference>
<name>A0ABS4E407_9HYPH</name>
<keyword evidence="2" id="KW-0732">Signal</keyword>
<comment type="caution">
    <text evidence="3">The sequence shown here is derived from an EMBL/GenBank/DDBJ whole genome shotgun (WGS) entry which is preliminary data.</text>
</comment>
<evidence type="ECO:0008006" key="5">
    <source>
        <dbReference type="Google" id="ProtNLM"/>
    </source>
</evidence>
<feature type="compositionally biased region" description="Basic and acidic residues" evidence="1">
    <location>
        <begin position="44"/>
        <end position="55"/>
    </location>
</feature>
<feature type="compositionally biased region" description="Low complexity" evidence="1">
    <location>
        <begin position="72"/>
        <end position="81"/>
    </location>
</feature>
<feature type="signal peptide" evidence="2">
    <location>
        <begin position="1"/>
        <end position="24"/>
    </location>
</feature>
<evidence type="ECO:0000313" key="3">
    <source>
        <dbReference type="EMBL" id="MBP1852667.1"/>
    </source>
</evidence>
<dbReference type="Pfam" id="PF06059">
    <property type="entry name" value="DUF930"/>
    <property type="match status" value="1"/>
</dbReference>
<feature type="compositionally biased region" description="Basic and acidic residues" evidence="1">
    <location>
        <begin position="156"/>
        <end position="176"/>
    </location>
</feature>
<accession>A0ABS4E407</accession>
<feature type="compositionally biased region" description="Low complexity" evidence="1">
    <location>
        <begin position="221"/>
        <end position="237"/>
    </location>
</feature>